<reference evidence="1 2" key="1">
    <citation type="submission" date="2019-06" db="EMBL/GenBank/DDBJ databases">
        <title>Sequencing the genomes of 1000 actinobacteria strains.</title>
        <authorList>
            <person name="Klenk H.-P."/>
        </authorList>
    </citation>
    <scope>NUCLEOTIDE SEQUENCE [LARGE SCALE GENOMIC DNA]</scope>
    <source>
        <strain evidence="1 2">DSM 20427</strain>
    </source>
</reference>
<evidence type="ECO:0008006" key="3">
    <source>
        <dbReference type="Google" id="ProtNLM"/>
    </source>
</evidence>
<dbReference type="Proteomes" id="UP000319804">
    <property type="component" value="Unassembled WGS sequence"/>
</dbReference>
<dbReference type="AlphaFoldDB" id="A0A4Y3UQ08"/>
<organism evidence="1 2">
    <name type="scientific">Microbacterium lacticum</name>
    <dbReference type="NCBI Taxonomy" id="33885"/>
    <lineage>
        <taxon>Bacteria</taxon>
        <taxon>Bacillati</taxon>
        <taxon>Actinomycetota</taxon>
        <taxon>Actinomycetes</taxon>
        <taxon>Micrococcales</taxon>
        <taxon>Microbacteriaceae</taxon>
        <taxon>Microbacterium</taxon>
    </lineage>
</organism>
<accession>A0A4Y3UQ08</accession>
<protein>
    <recommendedName>
        <fullName evidence="3">Nucleotidyltransferase AbiEii toxin of type IV toxin-antitoxin system</fullName>
    </recommendedName>
</protein>
<dbReference type="RefSeq" id="WP_141381603.1">
    <property type="nucleotide sequence ID" value="NZ_BJNA01000103.1"/>
</dbReference>
<sequence>MAGLELTVDMGADDLLPAWRTVIDVAGTGISENLTLVGGLMVAIHGSRAGVAMRRSTDDMDALVDYWADRSSLAGTRAALAQIGFELVESEEHAYRFVHADGRKVDVMVADHLPSRMRPRLAQRPAFAAPAGEQAIRRRDTYTLIFNGGARVVLGVPDELGALVAKGAAYLVDNRDRARHLDDAAVIRASVSDASELAYDTMSANDRRRLRAILENLGDEGHSSWVNLDPADRERGLMNAALIAGAVG</sequence>
<proteinExistence type="predicted"/>
<evidence type="ECO:0000313" key="1">
    <source>
        <dbReference type="EMBL" id="TQM98563.1"/>
    </source>
</evidence>
<comment type="caution">
    <text evidence="1">The sequence shown here is derived from an EMBL/GenBank/DDBJ whole genome shotgun (WGS) entry which is preliminary data.</text>
</comment>
<evidence type="ECO:0000313" key="2">
    <source>
        <dbReference type="Proteomes" id="UP000319804"/>
    </source>
</evidence>
<dbReference type="OrthoDB" id="5175769at2"/>
<dbReference type="EMBL" id="VFPS01000002">
    <property type="protein sequence ID" value="TQM98563.1"/>
    <property type="molecule type" value="Genomic_DNA"/>
</dbReference>
<name>A0A4Y3UQ08_9MICO</name>
<gene>
    <name evidence="1" type="ORF">FHX68_1254</name>
</gene>
<keyword evidence="2" id="KW-1185">Reference proteome</keyword>